<proteinExistence type="predicted"/>
<dbReference type="InterPro" id="IPR047640">
    <property type="entry name" value="RpiR-like"/>
</dbReference>
<dbReference type="AlphaFoldDB" id="A0A940MLW6"/>
<dbReference type="SUPFAM" id="SSF46689">
    <property type="entry name" value="Homeodomain-like"/>
    <property type="match status" value="1"/>
</dbReference>
<feature type="domain" description="SIS" evidence="5">
    <location>
        <begin position="128"/>
        <end position="265"/>
    </location>
</feature>
<dbReference type="GO" id="GO:0097367">
    <property type="term" value="F:carbohydrate derivative binding"/>
    <property type="evidence" value="ECO:0007669"/>
    <property type="project" value="InterPro"/>
</dbReference>
<dbReference type="EMBL" id="JAGISH010000008">
    <property type="protein sequence ID" value="MBP0483896.1"/>
    <property type="molecule type" value="Genomic_DNA"/>
</dbReference>
<dbReference type="InterPro" id="IPR001347">
    <property type="entry name" value="SIS_dom"/>
</dbReference>
<dbReference type="GO" id="GO:0003677">
    <property type="term" value="F:DNA binding"/>
    <property type="evidence" value="ECO:0007669"/>
    <property type="project" value="UniProtKB-KW"/>
</dbReference>
<protein>
    <submittedName>
        <fullName evidence="6">MurR/RpiR family transcriptional regulator</fullName>
    </submittedName>
</protein>
<dbReference type="PANTHER" id="PTHR30514:SF18">
    <property type="entry name" value="RPIR-FAMILY TRANSCRIPTIONAL REGULATOR"/>
    <property type="match status" value="1"/>
</dbReference>
<comment type="caution">
    <text evidence="6">The sequence shown here is derived from an EMBL/GenBank/DDBJ whole genome shotgun (WGS) entry which is preliminary data.</text>
</comment>
<dbReference type="GO" id="GO:0003700">
    <property type="term" value="F:DNA-binding transcription factor activity"/>
    <property type="evidence" value="ECO:0007669"/>
    <property type="project" value="InterPro"/>
</dbReference>
<dbReference type="GO" id="GO:1901135">
    <property type="term" value="P:carbohydrate derivative metabolic process"/>
    <property type="evidence" value="ECO:0007669"/>
    <property type="project" value="InterPro"/>
</dbReference>
<accession>A0A940MLW6</accession>
<evidence type="ECO:0000313" key="7">
    <source>
        <dbReference type="Proteomes" id="UP000675940"/>
    </source>
</evidence>
<keyword evidence="1" id="KW-0805">Transcription regulation</keyword>
<reference evidence="6" key="1">
    <citation type="submission" date="2021-03" db="EMBL/GenBank/DDBJ databases">
        <title>Sagittula salina sp. nov. strain M10.9X isolated from the marine waste.</title>
        <authorList>
            <person name="Satari L."/>
            <person name="Molina-Menor E."/>
            <person name="Vidal-Verdu A."/>
            <person name="Pascual J."/>
            <person name="Pereto J."/>
            <person name="Porcar M."/>
        </authorList>
    </citation>
    <scope>NUCLEOTIDE SEQUENCE</scope>
    <source>
        <strain evidence="6">M10.9X</strain>
    </source>
</reference>
<name>A0A940MLW6_9RHOB</name>
<evidence type="ECO:0000256" key="1">
    <source>
        <dbReference type="ARBA" id="ARBA00023015"/>
    </source>
</evidence>
<dbReference type="PANTHER" id="PTHR30514">
    <property type="entry name" value="GLUCOKINASE"/>
    <property type="match status" value="1"/>
</dbReference>
<dbReference type="Pfam" id="PF01380">
    <property type="entry name" value="SIS"/>
    <property type="match status" value="1"/>
</dbReference>
<dbReference type="RefSeq" id="WP_209361830.1">
    <property type="nucleotide sequence ID" value="NZ_JAGISH010000008.1"/>
</dbReference>
<dbReference type="PROSITE" id="PS51071">
    <property type="entry name" value="HTH_RPIR"/>
    <property type="match status" value="1"/>
</dbReference>
<sequence>MATSEETVKRRLTTLAHTGPRKLATFARWVLDHFDEVAFLSIRGLTESAGVDANLAPRLAQSLGYDGYTQFRAEVQYFVQNRGKSYATRARALSGREGARIYRELIAANKQNFDTVTSRTNIAEIDSCVEILLTAHKVHTIGVRSCFSVAHYFSYVGAMAFENFVEVPSLPGGILDQISHVSPDDVLVAITYEHYSAEVVRACQIAREKGAQIIVLTDTESSPITLGAEKTIILPMSGPQLLPSLVGALLTVEMILAAMASRNTEVAERVGNFEERITRYGGYFGTDR</sequence>
<keyword evidence="2" id="KW-0238">DNA-binding</keyword>
<dbReference type="InterPro" id="IPR036388">
    <property type="entry name" value="WH-like_DNA-bd_sf"/>
</dbReference>
<keyword evidence="7" id="KW-1185">Reference proteome</keyword>
<organism evidence="6 7">
    <name type="scientific">Sagittula salina</name>
    <dbReference type="NCBI Taxonomy" id="2820268"/>
    <lineage>
        <taxon>Bacteria</taxon>
        <taxon>Pseudomonadati</taxon>
        <taxon>Pseudomonadota</taxon>
        <taxon>Alphaproteobacteria</taxon>
        <taxon>Rhodobacterales</taxon>
        <taxon>Roseobacteraceae</taxon>
        <taxon>Sagittula</taxon>
    </lineage>
</organism>
<evidence type="ECO:0000259" key="4">
    <source>
        <dbReference type="PROSITE" id="PS51071"/>
    </source>
</evidence>
<dbReference type="Gene3D" id="1.10.10.10">
    <property type="entry name" value="Winged helix-like DNA-binding domain superfamily/Winged helix DNA-binding domain"/>
    <property type="match status" value="1"/>
</dbReference>
<dbReference type="InterPro" id="IPR000281">
    <property type="entry name" value="HTH_RpiR"/>
</dbReference>
<evidence type="ECO:0000259" key="5">
    <source>
        <dbReference type="PROSITE" id="PS51464"/>
    </source>
</evidence>
<dbReference type="CDD" id="cd05013">
    <property type="entry name" value="SIS_RpiR"/>
    <property type="match status" value="1"/>
</dbReference>
<evidence type="ECO:0000313" key="6">
    <source>
        <dbReference type="EMBL" id="MBP0483896.1"/>
    </source>
</evidence>
<gene>
    <name evidence="6" type="ORF">J5474_15550</name>
</gene>
<dbReference type="PROSITE" id="PS51464">
    <property type="entry name" value="SIS"/>
    <property type="match status" value="1"/>
</dbReference>
<evidence type="ECO:0000256" key="3">
    <source>
        <dbReference type="ARBA" id="ARBA00023163"/>
    </source>
</evidence>
<dbReference type="SUPFAM" id="SSF53697">
    <property type="entry name" value="SIS domain"/>
    <property type="match status" value="1"/>
</dbReference>
<evidence type="ECO:0000256" key="2">
    <source>
        <dbReference type="ARBA" id="ARBA00023125"/>
    </source>
</evidence>
<dbReference type="InterPro" id="IPR009057">
    <property type="entry name" value="Homeodomain-like_sf"/>
</dbReference>
<dbReference type="Proteomes" id="UP000675940">
    <property type="component" value="Unassembled WGS sequence"/>
</dbReference>
<dbReference type="InterPro" id="IPR046348">
    <property type="entry name" value="SIS_dom_sf"/>
</dbReference>
<keyword evidence="3" id="KW-0804">Transcription</keyword>
<feature type="domain" description="HTH rpiR-type" evidence="4">
    <location>
        <begin position="6"/>
        <end position="82"/>
    </location>
</feature>
<dbReference type="Gene3D" id="3.40.50.10490">
    <property type="entry name" value="Glucose-6-phosphate isomerase like protein, domain 1"/>
    <property type="match status" value="1"/>
</dbReference>
<dbReference type="InterPro" id="IPR035472">
    <property type="entry name" value="RpiR-like_SIS"/>
</dbReference>